<evidence type="ECO:0000259" key="1">
    <source>
        <dbReference type="Pfam" id="PF05713"/>
    </source>
</evidence>
<gene>
    <name evidence="2" type="ORF">AQ619_18405</name>
</gene>
<dbReference type="KEGG" id="chq:AQ619_18405"/>
<evidence type="ECO:0000313" key="3">
    <source>
        <dbReference type="Proteomes" id="UP000056905"/>
    </source>
</evidence>
<proteinExistence type="predicted"/>
<protein>
    <recommendedName>
        <fullName evidence="1">Bacterial mobilisation domain-containing protein</fullName>
    </recommendedName>
</protein>
<dbReference type="Pfam" id="PF05713">
    <property type="entry name" value="MobC"/>
    <property type="match status" value="1"/>
</dbReference>
<dbReference type="OrthoDB" id="7838543at2"/>
<organism evidence="2 3">
    <name type="scientific">Caulobacter henricii</name>
    <dbReference type="NCBI Taxonomy" id="69395"/>
    <lineage>
        <taxon>Bacteria</taxon>
        <taxon>Pseudomonadati</taxon>
        <taxon>Pseudomonadota</taxon>
        <taxon>Alphaproteobacteria</taxon>
        <taxon>Caulobacterales</taxon>
        <taxon>Caulobacteraceae</taxon>
        <taxon>Caulobacter</taxon>
    </lineage>
</organism>
<dbReference type="AlphaFoldDB" id="A0A0N7JI81"/>
<geneLocation type="plasmid" evidence="3">
    <name>CB4 Plasmid</name>
</geneLocation>
<keyword evidence="3" id="KW-1185">Reference proteome</keyword>
<reference evidence="2 3" key="1">
    <citation type="submission" date="2015-10" db="EMBL/GenBank/DDBJ databases">
        <title>Conservation of the essential genome among Caulobacter and Brevundimonas species.</title>
        <authorList>
            <person name="Scott D."/>
            <person name="Ely B."/>
        </authorList>
    </citation>
    <scope>NUCLEOTIDE SEQUENCE [LARGE SCALE GENOMIC DNA]</scope>
    <source>
        <strain evidence="2 3">CB4</strain>
        <plasmid evidence="3">CB4 Plasmid</plasmid>
    </source>
</reference>
<feature type="domain" description="Bacterial mobilisation" evidence="1">
    <location>
        <begin position="108"/>
        <end position="138"/>
    </location>
</feature>
<accession>A0A0N7JI81</accession>
<keyword evidence="2" id="KW-0614">Plasmid</keyword>
<dbReference type="RefSeq" id="WP_062152014.1">
    <property type="nucleotide sequence ID" value="NZ_CP013003.1"/>
</dbReference>
<dbReference type="Proteomes" id="UP000056905">
    <property type="component" value="Plasmid pCB4"/>
</dbReference>
<dbReference type="EMBL" id="CP013003">
    <property type="protein sequence ID" value="ALL15458.1"/>
    <property type="molecule type" value="Genomic_DNA"/>
</dbReference>
<dbReference type="InterPro" id="IPR008687">
    <property type="entry name" value="MobC"/>
</dbReference>
<evidence type="ECO:0000313" key="2">
    <source>
        <dbReference type="EMBL" id="ALL15458.1"/>
    </source>
</evidence>
<name>A0A0N7JI81_9CAUL</name>
<sequence>MAMFAFQLPDDLAAKFDALASSGRSKKLRDLVAQAVGESASGPGLAPRGQSTKLTLRLKPDDLVALNDVSGSDGLRRTEWVLALLRRRLFGRPHFSRREELAFYAVQEELRRIGVNVNQIARAMNTAVMPGSVLDAEMSSIEAFRSEIREHVRGLSEAFKGNLAYWEDEA</sequence>